<dbReference type="InterPro" id="IPR011033">
    <property type="entry name" value="PRC_barrel-like_sf"/>
</dbReference>
<reference evidence="2 3" key="1">
    <citation type="submission" date="2019-07" db="EMBL/GenBank/DDBJ databases">
        <title>Novel species isolated from glacier.</title>
        <authorList>
            <person name="Liu Q."/>
            <person name="Xin Y.-H."/>
        </authorList>
    </citation>
    <scope>NUCLEOTIDE SEQUENCE [LARGE SCALE GENOMIC DNA]</scope>
    <source>
        <strain evidence="2 3">LB1R16</strain>
    </source>
</reference>
<dbReference type="SUPFAM" id="SSF50346">
    <property type="entry name" value="PRC-barrel domain"/>
    <property type="match status" value="1"/>
</dbReference>
<proteinExistence type="predicted"/>
<name>A0A552UJI8_9SPHN</name>
<dbReference type="AlphaFoldDB" id="A0A552UJI8"/>
<dbReference type="OrthoDB" id="7274881at2"/>
<dbReference type="EMBL" id="VJWA01000001">
    <property type="protein sequence ID" value="TRW18397.1"/>
    <property type="molecule type" value="Genomic_DNA"/>
</dbReference>
<evidence type="ECO:0000313" key="2">
    <source>
        <dbReference type="EMBL" id="TRW18397.1"/>
    </source>
</evidence>
<feature type="domain" description="PRC-barrel" evidence="1">
    <location>
        <begin position="10"/>
        <end position="79"/>
    </location>
</feature>
<evidence type="ECO:0000259" key="1">
    <source>
        <dbReference type="Pfam" id="PF05239"/>
    </source>
</evidence>
<protein>
    <submittedName>
        <fullName evidence="2">PRC-barrel domain containing protein</fullName>
    </submittedName>
</protein>
<dbReference type="Pfam" id="PF05239">
    <property type="entry name" value="PRC"/>
    <property type="match status" value="1"/>
</dbReference>
<dbReference type="PANTHER" id="PTHR36505">
    <property type="entry name" value="BLR1072 PROTEIN"/>
    <property type="match status" value="1"/>
</dbReference>
<gene>
    <name evidence="2" type="ORF">FMM06_04720</name>
</gene>
<dbReference type="Gene3D" id="2.30.30.240">
    <property type="entry name" value="PRC-barrel domain"/>
    <property type="match status" value="1"/>
</dbReference>
<comment type="caution">
    <text evidence="2">The sequence shown here is derived from an EMBL/GenBank/DDBJ whole genome shotgun (WGS) entry which is preliminary data.</text>
</comment>
<organism evidence="2 3">
    <name type="scientific">Glacieibacterium frigidum</name>
    <dbReference type="NCBI Taxonomy" id="2593303"/>
    <lineage>
        <taxon>Bacteria</taxon>
        <taxon>Pseudomonadati</taxon>
        <taxon>Pseudomonadota</taxon>
        <taxon>Alphaproteobacteria</taxon>
        <taxon>Sphingomonadales</taxon>
        <taxon>Sphingosinicellaceae</taxon>
        <taxon>Glacieibacterium</taxon>
    </lineage>
</organism>
<accession>A0A552UJI8</accession>
<dbReference type="Proteomes" id="UP000317894">
    <property type="component" value="Unassembled WGS sequence"/>
</dbReference>
<evidence type="ECO:0000313" key="3">
    <source>
        <dbReference type="Proteomes" id="UP000317894"/>
    </source>
</evidence>
<keyword evidence="3" id="KW-1185">Reference proteome</keyword>
<dbReference type="InterPro" id="IPR027275">
    <property type="entry name" value="PRC-brl_dom"/>
</dbReference>
<dbReference type="PANTHER" id="PTHR36505:SF1">
    <property type="entry name" value="BLR1072 PROTEIN"/>
    <property type="match status" value="1"/>
</dbReference>
<sequence length="131" mass="14101">MTADETNTLIAADKVQGTAVYDASGERLGTIDSLMLNKRSGKVAYAVMSFGGFLGIGERYHPLPWDKLTYDTDKGGYNIGYTQDELRAGPTYSRDEIDEFDGDRSRGVDDYYGRNSALGGGITGATGVPIV</sequence>